<dbReference type="InterPro" id="IPR011649">
    <property type="entry name" value="KaiB_domain"/>
</dbReference>
<dbReference type="EMBL" id="AP023356">
    <property type="protein sequence ID" value="BCJ47731.1"/>
    <property type="molecule type" value="Genomic_DNA"/>
</dbReference>
<protein>
    <recommendedName>
        <fullName evidence="1">KaiB domain-containing protein</fullName>
    </recommendedName>
</protein>
<evidence type="ECO:0000313" key="3">
    <source>
        <dbReference type="Proteomes" id="UP000676967"/>
    </source>
</evidence>
<dbReference type="PANTHER" id="PTHR41709:SF2">
    <property type="entry name" value="CIRCADIAN CLOCK PROTEIN KAIB2"/>
    <property type="match status" value="1"/>
</dbReference>
<proteinExistence type="predicted"/>
<sequence length="121" mass="13175">MSPENLPTGGVDRHRERDAAEQTVYLFRLCIAGGREQSAAAEVNLRAVCNSRLPGRYQVEIVDTVDRPDLAERYGILATPTVIRLAPLPQLRVIGDLSDRLRLALALGIPDLSTADGSSHD</sequence>
<dbReference type="InterPro" id="IPR036249">
    <property type="entry name" value="Thioredoxin-like_sf"/>
</dbReference>
<dbReference type="RefSeq" id="WP_189330104.1">
    <property type="nucleotide sequence ID" value="NZ_AP023356.1"/>
</dbReference>
<dbReference type="PANTHER" id="PTHR41709">
    <property type="entry name" value="KAIB-LIKE PROTEIN 1"/>
    <property type="match status" value="1"/>
</dbReference>
<dbReference type="SMART" id="SM01248">
    <property type="entry name" value="KaiB"/>
    <property type="match status" value="1"/>
</dbReference>
<dbReference type="SUPFAM" id="SSF52833">
    <property type="entry name" value="Thioredoxin-like"/>
    <property type="match status" value="1"/>
</dbReference>
<gene>
    <name evidence="2" type="ORF">Aiant_83880</name>
</gene>
<evidence type="ECO:0000259" key="1">
    <source>
        <dbReference type="SMART" id="SM01248"/>
    </source>
</evidence>
<keyword evidence="3" id="KW-1185">Reference proteome</keyword>
<dbReference type="InterPro" id="IPR039022">
    <property type="entry name" value="KaiB-like"/>
</dbReference>
<evidence type="ECO:0000313" key="2">
    <source>
        <dbReference type="EMBL" id="BCJ47731.1"/>
    </source>
</evidence>
<organism evidence="2 3">
    <name type="scientific">Actinoplanes ianthinogenes</name>
    <dbReference type="NCBI Taxonomy" id="122358"/>
    <lineage>
        <taxon>Bacteria</taxon>
        <taxon>Bacillati</taxon>
        <taxon>Actinomycetota</taxon>
        <taxon>Actinomycetes</taxon>
        <taxon>Micromonosporales</taxon>
        <taxon>Micromonosporaceae</taxon>
        <taxon>Actinoplanes</taxon>
    </lineage>
</organism>
<accession>A0ABM7M7V4</accession>
<dbReference type="Proteomes" id="UP000676967">
    <property type="component" value="Chromosome"/>
</dbReference>
<dbReference type="Pfam" id="PF07689">
    <property type="entry name" value="KaiB"/>
    <property type="match status" value="1"/>
</dbReference>
<feature type="domain" description="KaiB" evidence="1">
    <location>
        <begin position="28"/>
        <end position="109"/>
    </location>
</feature>
<reference evidence="2 3" key="1">
    <citation type="submission" date="2020-08" db="EMBL/GenBank/DDBJ databases">
        <title>Whole genome shotgun sequence of Actinoplanes ianthinogenes NBRC 13996.</title>
        <authorList>
            <person name="Komaki H."/>
            <person name="Tamura T."/>
        </authorList>
    </citation>
    <scope>NUCLEOTIDE SEQUENCE [LARGE SCALE GENOMIC DNA]</scope>
    <source>
        <strain evidence="2 3">NBRC 13996</strain>
    </source>
</reference>
<dbReference type="Gene3D" id="3.40.30.10">
    <property type="entry name" value="Glutaredoxin"/>
    <property type="match status" value="1"/>
</dbReference>
<name>A0ABM7M7V4_9ACTN</name>